<dbReference type="Pfam" id="PF21787">
    <property type="entry name" value="TNP-like_RNaseH_N"/>
    <property type="match status" value="1"/>
</dbReference>
<dbReference type="OrthoDB" id="6510269at2759"/>
<evidence type="ECO:0000259" key="2">
    <source>
        <dbReference type="Pfam" id="PF21787"/>
    </source>
</evidence>
<dbReference type="AlphaFoldDB" id="A0A9J6FNA8"/>
<dbReference type="VEuPathDB" id="VectorBase:HLOH_064911"/>
<feature type="domain" description="THAP9-like helix-turn-helix" evidence="1">
    <location>
        <begin position="314"/>
        <end position="360"/>
    </location>
</feature>
<gene>
    <name evidence="3" type="ORF">HPB48_000205</name>
</gene>
<evidence type="ECO:0008006" key="5">
    <source>
        <dbReference type="Google" id="ProtNLM"/>
    </source>
</evidence>
<dbReference type="EMBL" id="JABSTR010000002">
    <property type="protein sequence ID" value="KAH9364319.1"/>
    <property type="molecule type" value="Genomic_DNA"/>
</dbReference>
<keyword evidence="4" id="KW-1185">Reference proteome</keyword>
<accession>A0A9J6FNA8</accession>
<name>A0A9J6FNA8_HAELO</name>
<dbReference type="Proteomes" id="UP000821853">
    <property type="component" value="Chromosome 10"/>
</dbReference>
<evidence type="ECO:0000313" key="4">
    <source>
        <dbReference type="Proteomes" id="UP000821853"/>
    </source>
</evidence>
<reference evidence="3 4" key="1">
    <citation type="journal article" date="2020" name="Cell">
        <title>Large-Scale Comparative Analyses of Tick Genomes Elucidate Their Genetic Diversity and Vector Capacities.</title>
        <authorList>
            <consortium name="Tick Genome and Microbiome Consortium (TIGMIC)"/>
            <person name="Jia N."/>
            <person name="Wang J."/>
            <person name="Shi W."/>
            <person name="Du L."/>
            <person name="Sun Y."/>
            <person name="Zhan W."/>
            <person name="Jiang J.F."/>
            <person name="Wang Q."/>
            <person name="Zhang B."/>
            <person name="Ji P."/>
            <person name="Bell-Sakyi L."/>
            <person name="Cui X.M."/>
            <person name="Yuan T.T."/>
            <person name="Jiang B.G."/>
            <person name="Yang W.F."/>
            <person name="Lam T.T."/>
            <person name="Chang Q.C."/>
            <person name="Ding S.J."/>
            <person name="Wang X.J."/>
            <person name="Zhu J.G."/>
            <person name="Ruan X.D."/>
            <person name="Zhao L."/>
            <person name="Wei J.T."/>
            <person name="Ye R.Z."/>
            <person name="Que T.C."/>
            <person name="Du C.H."/>
            <person name="Zhou Y.H."/>
            <person name="Cheng J.X."/>
            <person name="Dai P.F."/>
            <person name="Guo W.B."/>
            <person name="Han X.H."/>
            <person name="Huang E.J."/>
            <person name="Li L.F."/>
            <person name="Wei W."/>
            <person name="Gao Y.C."/>
            <person name="Liu J.Z."/>
            <person name="Shao H.Z."/>
            <person name="Wang X."/>
            <person name="Wang C.C."/>
            <person name="Yang T.C."/>
            <person name="Huo Q.B."/>
            <person name="Li W."/>
            <person name="Chen H.Y."/>
            <person name="Chen S.E."/>
            <person name="Zhou L.G."/>
            <person name="Ni X.B."/>
            <person name="Tian J.H."/>
            <person name="Sheng Y."/>
            <person name="Liu T."/>
            <person name="Pan Y.S."/>
            <person name="Xia L.Y."/>
            <person name="Li J."/>
            <person name="Zhao F."/>
            <person name="Cao W.C."/>
        </authorList>
    </citation>
    <scope>NUCLEOTIDE SEQUENCE [LARGE SCALE GENOMIC DNA]</scope>
    <source>
        <strain evidence="3">HaeL-2018</strain>
    </source>
</reference>
<proteinExistence type="predicted"/>
<dbReference type="Pfam" id="PF12017">
    <property type="entry name" value="Tnp_P_element"/>
    <property type="match status" value="1"/>
</dbReference>
<sequence length="945" mass="106010">MGNHVSTSKTWKILPYLLDPSTSKTTSLNQLRSLLHKHSTDTLLTNLEAKFFPPGPQQRHIDYDGEPNPTLDQDIFISEVCELHVHEDDFVTALSHQDEQIGRTIEVKSDRVYLKKGGAVPSVFPNCPKYLSSTQVRSESPESKKARRENPALQEAIRQSLESNELEQKKTKVSSYGELKAKLSGICNTKFWTVSVNEQWVRFLLIEDDPSPSVKCALVVLPDLPLSVFLNGVKLQSLPSGSALPDQVCDTSSLSSLLEELEKRLCDVPGVTQDSKGTKVLQFVTSLLPDVIEDSDTPKEPRDLLKCLVEQIELLLAKQRVYSAELLVFASIIHSISPHAYNFTRAASGMILSHPSTLRRVCSNYKADPLLEQNEMHSFSYIRERVKSMQDHEKTVTMMIDEIHIKPYFDYKGGTIVGSSAHSTEPATTAHVFMIQSLLSPNKDVIHILPVSKLSADVLHEHAKHIILSVEKIGLKVIAVITDNNALNRKMMSFFATSPQVSIVYPHPADNTRPLFYVFDPVHLLKCVRNNWINQKNPGTCLNFPEMDLSGKMPEGPPRMKAAYFAAVRQLYTSEKTSLVKAGYRLNAKAVNPTSLERQYVKLVLDVVNSFVSNALRTHGSTFKIAQAESTALFIDIILTWWRIVNVKTPCKGQRLRDSLQDPVRSVDDTQLTFLSSIVDWLDAWARINTSSGSLTKETHSALRLTCYSLVELSRYCLEELHFKYVLLGKFQTDALEDRFGRYRQLAGAQYHISVRQLYECEKKLRLQKLLIFFSREEADCGDTNEDLLACNFSVSVTDDDITSGHSDMDAIVYIAGYAAHSVSKKLSCSTCFSTLVVENREIEAENIAMIANLTRGGLKFPQPWTVHMVLMTKLVAEKLSFGENANDFLSCSNQRGVVTSQTISLLEEPDIEMCENGHTAQTLYGLGSSRCNQCSFEQLLQAQK</sequence>
<evidence type="ECO:0000259" key="1">
    <source>
        <dbReference type="Pfam" id="PF12017"/>
    </source>
</evidence>
<dbReference type="OMA" id="ILTWWRI"/>
<dbReference type="InterPro" id="IPR021896">
    <property type="entry name" value="THAP9-like_HTH"/>
</dbReference>
<evidence type="ECO:0000313" key="3">
    <source>
        <dbReference type="EMBL" id="KAH9364319.1"/>
    </source>
</evidence>
<organism evidence="3 4">
    <name type="scientific">Haemaphysalis longicornis</name>
    <name type="common">Bush tick</name>
    <dbReference type="NCBI Taxonomy" id="44386"/>
    <lineage>
        <taxon>Eukaryota</taxon>
        <taxon>Metazoa</taxon>
        <taxon>Ecdysozoa</taxon>
        <taxon>Arthropoda</taxon>
        <taxon>Chelicerata</taxon>
        <taxon>Arachnida</taxon>
        <taxon>Acari</taxon>
        <taxon>Parasitiformes</taxon>
        <taxon>Ixodida</taxon>
        <taxon>Ixodoidea</taxon>
        <taxon>Ixodidae</taxon>
        <taxon>Haemaphysalinae</taxon>
        <taxon>Haemaphysalis</taxon>
    </lineage>
</organism>
<comment type="caution">
    <text evidence="3">The sequence shown here is derived from an EMBL/GenBank/DDBJ whole genome shotgun (WGS) entry which is preliminary data.</text>
</comment>
<protein>
    <recommendedName>
        <fullName evidence="5">Transposable element</fullName>
    </recommendedName>
</protein>
<feature type="domain" description="Transposable element P transposase-like RNase H" evidence="2">
    <location>
        <begin position="377"/>
        <end position="494"/>
    </location>
</feature>
<dbReference type="InterPro" id="IPR048365">
    <property type="entry name" value="TNP-like_RNaseH_N"/>
</dbReference>